<gene>
    <name evidence="2" type="primary">ORF28090</name>
</gene>
<feature type="non-terminal residue" evidence="2">
    <location>
        <position position="1"/>
    </location>
</feature>
<name>A0A0B6YMA5_9EUPU</name>
<sequence>LLFPKSSLRTNIRGSNSCSSSSSSNSGSSSRSSGSSSSSSCSGSSYFRLAIDFQFMKYYTL</sequence>
<organism evidence="2">
    <name type="scientific">Arion vulgaris</name>
    <dbReference type="NCBI Taxonomy" id="1028688"/>
    <lineage>
        <taxon>Eukaryota</taxon>
        <taxon>Metazoa</taxon>
        <taxon>Spiralia</taxon>
        <taxon>Lophotrochozoa</taxon>
        <taxon>Mollusca</taxon>
        <taxon>Gastropoda</taxon>
        <taxon>Heterobranchia</taxon>
        <taxon>Euthyneura</taxon>
        <taxon>Panpulmonata</taxon>
        <taxon>Eupulmonata</taxon>
        <taxon>Stylommatophora</taxon>
        <taxon>Helicina</taxon>
        <taxon>Arionoidea</taxon>
        <taxon>Arionidae</taxon>
        <taxon>Arion</taxon>
    </lineage>
</organism>
<accession>A0A0B6YMA5</accession>
<feature type="compositionally biased region" description="Low complexity" evidence="1">
    <location>
        <begin position="13"/>
        <end position="43"/>
    </location>
</feature>
<evidence type="ECO:0000313" key="2">
    <source>
        <dbReference type="EMBL" id="CEK56620.1"/>
    </source>
</evidence>
<feature type="region of interest" description="Disordered" evidence="1">
    <location>
        <begin position="1"/>
        <end position="43"/>
    </location>
</feature>
<proteinExistence type="predicted"/>
<dbReference type="EMBL" id="HACG01009755">
    <property type="protein sequence ID" value="CEK56620.1"/>
    <property type="molecule type" value="Transcribed_RNA"/>
</dbReference>
<evidence type="ECO:0000256" key="1">
    <source>
        <dbReference type="SAM" id="MobiDB-lite"/>
    </source>
</evidence>
<dbReference type="AlphaFoldDB" id="A0A0B6YMA5"/>
<protein>
    <submittedName>
        <fullName evidence="2">Uncharacterized protein</fullName>
    </submittedName>
</protein>
<reference evidence="2" key="1">
    <citation type="submission" date="2014-12" db="EMBL/GenBank/DDBJ databases">
        <title>Insight into the proteome of Arion vulgaris.</title>
        <authorList>
            <person name="Aradska J."/>
            <person name="Bulat T."/>
            <person name="Smidak R."/>
            <person name="Sarate P."/>
            <person name="Gangsoo J."/>
            <person name="Sialana F."/>
            <person name="Bilban M."/>
            <person name="Lubec G."/>
        </authorList>
    </citation>
    <scope>NUCLEOTIDE SEQUENCE</scope>
    <source>
        <tissue evidence="2">Skin</tissue>
    </source>
</reference>